<dbReference type="AlphaFoldDB" id="A0A3N0GPS9"/>
<dbReference type="RefSeq" id="WP_123223819.1">
    <property type="nucleotide sequence ID" value="NZ_RJSF01000040.1"/>
</dbReference>
<organism evidence="2 3">
    <name type="scientific">Nocardioides pocheonensis</name>
    <dbReference type="NCBI Taxonomy" id="661485"/>
    <lineage>
        <taxon>Bacteria</taxon>
        <taxon>Bacillati</taxon>
        <taxon>Actinomycetota</taxon>
        <taxon>Actinomycetes</taxon>
        <taxon>Propionibacteriales</taxon>
        <taxon>Nocardioidaceae</taxon>
        <taxon>Nocardioides</taxon>
    </lineage>
</organism>
<keyword evidence="3" id="KW-1185">Reference proteome</keyword>
<evidence type="ECO:0000313" key="3">
    <source>
        <dbReference type="Proteomes" id="UP000279994"/>
    </source>
</evidence>
<dbReference type="SUPFAM" id="SSF54001">
    <property type="entry name" value="Cysteine proteinases"/>
    <property type="match status" value="1"/>
</dbReference>
<reference evidence="2 3" key="1">
    <citation type="submission" date="2018-11" db="EMBL/GenBank/DDBJ databases">
        <authorList>
            <person name="Li F."/>
        </authorList>
    </citation>
    <scope>NUCLEOTIDE SEQUENCE [LARGE SCALE GENOMIC DNA]</scope>
    <source>
        <strain evidence="2 3">Gsoil 818</strain>
    </source>
</reference>
<accession>A0A3N0GPS9</accession>
<feature type="domain" description="Transglutaminase-like" evidence="1">
    <location>
        <begin position="167"/>
        <end position="234"/>
    </location>
</feature>
<dbReference type="Pfam" id="PF01841">
    <property type="entry name" value="Transglut_core"/>
    <property type="match status" value="1"/>
</dbReference>
<dbReference type="EMBL" id="RJSF01000040">
    <property type="protein sequence ID" value="RNM14411.1"/>
    <property type="molecule type" value="Genomic_DNA"/>
</dbReference>
<name>A0A3N0GPS9_9ACTN</name>
<evidence type="ECO:0000259" key="1">
    <source>
        <dbReference type="SMART" id="SM00460"/>
    </source>
</evidence>
<dbReference type="InterPro" id="IPR013589">
    <property type="entry name" value="Bac_transglu_N"/>
</dbReference>
<gene>
    <name evidence="2" type="ORF">EFL26_13700</name>
</gene>
<dbReference type="PANTHER" id="PTHR33490:SF6">
    <property type="entry name" value="SLL1049 PROTEIN"/>
    <property type="match status" value="1"/>
</dbReference>
<dbReference type="OrthoDB" id="9804023at2"/>
<comment type="caution">
    <text evidence="2">The sequence shown here is derived from an EMBL/GenBank/DDBJ whole genome shotgun (WGS) entry which is preliminary data.</text>
</comment>
<dbReference type="Pfam" id="PF08379">
    <property type="entry name" value="Bact_transglu_N"/>
    <property type="match status" value="1"/>
</dbReference>
<sequence>MQLKILHTTGFAYDGGATASYNEARLTPQTVGSQLVVHTRLDVHPTPWTWTYRDYWGSQVTAFEVLDPHDELTVTSTTTVHTQHRAATADRLSWQEIRQGRVADQFTEYLEVSDRVRAPDDLAARYADLAHSSPTPHDAATAICSLVHDEVDYVVGSTHVSGHAADSWDARAGVCQDMAHLVIGGLRQVGVPARYVSGYLHPRQDPVVGETVSGESHAWVEWWDGDWHGYDPTNDAEPGDRHVVVATGRDYGDVRPLSGIFTGAGTSSMFVDVQVTRLG</sequence>
<dbReference type="InterPro" id="IPR002931">
    <property type="entry name" value="Transglutaminase-like"/>
</dbReference>
<dbReference type="SMART" id="SM00460">
    <property type="entry name" value="TGc"/>
    <property type="match status" value="1"/>
</dbReference>
<dbReference type="Gene3D" id="3.10.620.30">
    <property type="match status" value="1"/>
</dbReference>
<protein>
    <submittedName>
        <fullName evidence="2">Transglutaminase family protein</fullName>
    </submittedName>
</protein>
<proteinExistence type="predicted"/>
<dbReference type="InterPro" id="IPR038765">
    <property type="entry name" value="Papain-like_cys_pep_sf"/>
</dbReference>
<evidence type="ECO:0000313" key="2">
    <source>
        <dbReference type="EMBL" id="RNM14411.1"/>
    </source>
</evidence>
<dbReference type="Proteomes" id="UP000279994">
    <property type="component" value="Unassembled WGS sequence"/>
</dbReference>
<dbReference type="PANTHER" id="PTHR33490">
    <property type="entry name" value="BLR5614 PROTEIN-RELATED"/>
    <property type="match status" value="1"/>
</dbReference>